<proteinExistence type="predicted"/>
<dbReference type="RefSeq" id="WP_197103101.1">
    <property type="nucleotide sequence ID" value="NZ_JACCEL010000001.1"/>
</dbReference>
<protein>
    <submittedName>
        <fullName evidence="1">Uncharacterized protein</fullName>
    </submittedName>
</protein>
<comment type="caution">
    <text evidence="1">The sequence shown here is derived from an EMBL/GenBank/DDBJ whole genome shotgun (WGS) entry which is preliminary data.</text>
</comment>
<sequence>MAHKVIYPFKDLQDVTKAHPGGRIYQIDDTFPATKRKVSEARIAELEGDNNKLGRSLIVPLEEQGDE</sequence>
<reference evidence="1 2" key="1">
    <citation type="submission" date="2020-07" db="EMBL/GenBank/DDBJ databases">
        <title>Facklamia lactis sp. nov., isolated from raw milk.</title>
        <authorList>
            <person name="Doll E.V."/>
            <person name="Huptas C."/>
            <person name="Staib L."/>
            <person name="Wenning M."/>
            <person name="Scherer S."/>
        </authorList>
    </citation>
    <scope>NUCLEOTIDE SEQUENCE [LARGE SCALE GENOMIC DNA]</scope>
    <source>
        <strain evidence="1 2">DSM 104272</strain>
    </source>
</reference>
<keyword evidence="2" id="KW-1185">Reference proteome</keyword>
<evidence type="ECO:0000313" key="2">
    <source>
        <dbReference type="Proteomes" id="UP000823401"/>
    </source>
</evidence>
<evidence type="ECO:0000313" key="1">
    <source>
        <dbReference type="EMBL" id="MBG9977234.1"/>
    </source>
</evidence>
<dbReference type="EMBL" id="JACCEL010000001">
    <property type="protein sequence ID" value="MBG9977234.1"/>
    <property type="molecule type" value="Genomic_DNA"/>
</dbReference>
<accession>A0ABS0LIG6</accession>
<dbReference type="Proteomes" id="UP000823401">
    <property type="component" value="Unassembled WGS sequence"/>
</dbReference>
<organism evidence="1 2">
    <name type="scientific">Ruoffia tabacinasalis</name>
    <dbReference type="NCBI Taxonomy" id="87458"/>
    <lineage>
        <taxon>Bacteria</taxon>
        <taxon>Bacillati</taxon>
        <taxon>Bacillota</taxon>
        <taxon>Bacilli</taxon>
        <taxon>Lactobacillales</taxon>
        <taxon>Aerococcaceae</taxon>
        <taxon>Ruoffia</taxon>
    </lineage>
</organism>
<gene>
    <name evidence="1" type="ORF">HYQ42_00420</name>
</gene>
<name>A0ABS0LIG6_9LACT</name>